<protein>
    <submittedName>
        <fullName evidence="1">Gas vesicle protein GvpG</fullName>
    </submittedName>
</protein>
<dbReference type="Proteomes" id="UP001500610">
    <property type="component" value="Unassembled WGS sequence"/>
</dbReference>
<dbReference type="Pfam" id="PF05120">
    <property type="entry name" value="GvpG"/>
    <property type="match status" value="1"/>
</dbReference>
<reference evidence="2" key="1">
    <citation type="journal article" date="2019" name="Int. J. Syst. Evol. Microbiol.">
        <title>The Global Catalogue of Microorganisms (GCM) 10K type strain sequencing project: providing services to taxonomists for standard genome sequencing and annotation.</title>
        <authorList>
            <consortium name="The Broad Institute Genomics Platform"/>
            <consortium name="The Broad Institute Genome Sequencing Center for Infectious Disease"/>
            <person name="Wu L."/>
            <person name="Ma J."/>
        </authorList>
    </citation>
    <scope>NUCLEOTIDE SEQUENCE [LARGE SCALE GENOMIC DNA]</scope>
    <source>
        <strain evidence="2">JCM 17657</strain>
    </source>
</reference>
<evidence type="ECO:0000313" key="2">
    <source>
        <dbReference type="Proteomes" id="UP001500610"/>
    </source>
</evidence>
<accession>A0ABP9HJ28</accession>
<dbReference type="EMBL" id="BAABIV010000002">
    <property type="protein sequence ID" value="GAA4971761.1"/>
    <property type="molecule type" value="Genomic_DNA"/>
</dbReference>
<comment type="caution">
    <text evidence="1">The sequence shown here is derived from an EMBL/GenBank/DDBJ whole genome shotgun (WGS) entry which is preliminary data.</text>
</comment>
<dbReference type="InterPro" id="IPR007804">
    <property type="entry name" value="GvpG"/>
</dbReference>
<keyword evidence="2" id="KW-1185">Reference proteome</keyword>
<gene>
    <name evidence="1" type="ORF">GCM10023257_04960</name>
</gene>
<proteinExistence type="predicted"/>
<name>A0ABP9HJ28_9ACTN</name>
<organism evidence="1 2">
    <name type="scientific">Streptomyces hyderabadensis</name>
    <dbReference type="NCBI Taxonomy" id="598549"/>
    <lineage>
        <taxon>Bacteria</taxon>
        <taxon>Bacillati</taxon>
        <taxon>Actinomycetota</taxon>
        <taxon>Actinomycetes</taxon>
        <taxon>Kitasatosporales</taxon>
        <taxon>Streptomycetaceae</taxon>
        <taxon>Streptomyces</taxon>
    </lineage>
</organism>
<sequence>MRTPERGDDMGLISEVLLLPFAPVRGSAWAIRQVLDEAERIYYDPATVRAELARLEEQLGAGEITEEEFDRQEDELLDRLEIATRTSAGLGNGTAP</sequence>
<evidence type="ECO:0000313" key="1">
    <source>
        <dbReference type="EMBL" id="GAA4971761.1"/>
    </source>
</evidence>